<dbReference type="InterPro" id="IPR036390">
    <property type="entry name" value="WH_DNA-bd_sf"/>
</dbReference>
<dbReference type="InterPro" id="IPR046335">
    <property type="entry name" value="LacI/GalR-like_sensor"/>
</dbReference>
<dbReference type="Gene3D" id="3.40.50.2300">
    <property type="match status" value="2"/>
</dbReference>
<dbReference type="EMBL" id="ADLN01000006">
    <property type="protein sequence ID" value="EHI61240.1"/>
    <property type="molecule type" value="Genomic_DNA"/>
</dbReference>
<proteinExistence type="predicted"/>
<dbReference type="InterPro" id="IPR000524">
    <property type="entry name" value="Tscrpt_reg_HTH_GntR"/>
</dbReference>
<keyword evidence="6" id="KW-1185">Reference proteome</keyword>
<reference evidence="5 6" key="1">
    <citation type="submission" date="2011-08" db="EMBL/GenBank/DDBJ databases">
        <title>The Genome Sequence of Clostridium hathewayi WAL-18680.</title>
        <authorList>
            <consortium name="The Broad Institute Genome Sequencing Platform"/>
            <person name="Earl A."/>
            <person name="Ward D."/>
            <person name="Feldgarden M."/>
            <person name="Gevers D."/>
            <person name="Finegold S.M."/>
            <person name="Summanen P.H."/>
            <person name="Molitoris D.R."/>
            <person name="Song M."/>
            <person name="Daigneault M."/>
            <person name="Allen-Vercoe E."/>
            <person name="Young S.K."/>
            <person name="Zeng Q."/>
            <person name="Gargeya S."/>
            <person name="Fitzgerald M."/>
            <person name="Haas B."/>
            <person name="Abouelleil A."/>
            <person name="Alvarado L."/>
            <person name="Arachchi H.M."/>
            <person name="Berlin A."/>
            <person name="Brown A."/>
            <person name="Chapman S.B."/>
            <person name="Chen Z."/>
            <person name="Dunbar C."/>
            <person name="Freedman E."/>
            <person name="Gearin G."/>
            <person name="Gellesch M."/>
            <person name="Goldberg J."/>
            <person name="Griggs A."/>
            <person name="Gujja S."/>
            <person name="Heiman D."/>
            <person name="Howarth C."/>
            <person name="Larson L."/>
            <person name="Lui A."/>
            <person name="MacDonald P.J.P."/>
            <person name="Montmayeur A."/>
            <person name="Murphy C."/>
            <person name="Neiman D."/>
            <person name="Pearson M."/>
            <person name="Priest M."/>
            <person name="Roberts A."/>
            <person name="Saif S."/>
            <person name="Shea T."/>
            <person name="Shenoy N."/>
            <person name="Sisk P."/>
            <person name="Stolte C."/>
            <person name="Sykes S."/>
            <person name="Wortman J."/>
            <person name="Nusbaum C."/>
            <person name="Birren B."/>
        </authorList>
    </citation>
    <scope>NUCLEOTIDE SEQUENCE [LARGE SCALE GENOMIC DNA]</scope>
    <source>
        <strain evidence="5 6">WAL-18680</strain>
    </source>
</reference>
<dbReference type="SUPFAM" id="SSF46785">
    <property type="entry name" value="Winged helix' DNA-binding domain"/>
    <property type="match status" value="1"/>
</dbReference>
<dbReference type="PANTHER" id="PTHR30146:SF109">
    <property type="entry name" value="HTH-TYPE TRANSCRIPTIONAL REGULATOR GALS"/>
    <property type="match status" value="1"/>
</dbReference>
<dbReference type="InterPro" id="IPR028082">
    <property type="entry name" value="Peripla_BP_I"/>
</dbReference>
<dbReference type="PANTHER" id="PTHR30146">
    <property type="entry name" value="LACI-RELATED TRANSCRIPTIONAL REPRESSOR"/>
    <property type="match status" value="1"/>
</dbReference>
<keyword evidence="2" id="KW-0238">DNA-binding</keyword>
<dbReference type="InterPro" id="IPR036388">
    <property type="entry name" value="WH-like_DNA-bd_sf"/>
</dbReference>
<evidence type="ECO:0000259" key="4">
    <source>
        <dbReference type="SMART" id="SM00345"/>
    </source>
</evidence>
<feature type="domain" description="HTH gntR-type" evidence="4">
    <location>
        <begin position="1"/>
        <end position="55"/>
    </location>
</feature>
<dbReference type="Gene3D" id="1.10.10.10">
    <property type="entry name" value="Winged helix-like DNA-binding domain superfamily/Winged helix DNA-binding domain"/>
    <property type="match status" value="1"/>
</dbReference>
<organism evidence="5 6">
    <name type="scientific">Hungatella hathewayi WAL-18680</name>
    <dbReference type="NCBI Taxonomy" id="742737"/>
    <lineage>
        <taxon>Bacteria</taxon>
        <taxon>Bacillati</taxon>
        <taxon>Bacillota</taxon>
        <taxon>Clostridia</taxon>
        <taxon>Lachnospirales</taxon>
        <taxon>Lachnospiraceae</taxon>
        <taxon>Hungatella</taxon>
    </lineage>
</organism>
<evidence type="ECO:0000256" key="3">
    <source>
        <dbReference type="ARBA" id="ARBA00023163"/>
    </source>
</evidence>
<protein>
    <recommendedName>
        <fullName evidence="4">HTH gntR-type domain-containing protein</fullName>
    </recommendedName>
</protein>
<accession>G5IBD3</accession>
<dbReference type="AlphaFoldDB" id="G5IBD3"/>
<dbReference type="GO" id="GO:0003700">
    <property type="term" value="F:DNA-binding transcription factor activity"/>
    <property type="evidence" value="ECO:0007669"/>
    <property type="project" value="InterPro"/>
</dbReference>
<comment type="caution">
    <text evidence="5">The sequence shown here is derived from an EMBL/GenBank/DDBJ whole genome shotgun (WGS) entry which is preliminary data.</text>
</comment>
<dbReference type="SMART" id="SM00345">
    <property type="entry name" value="HTH_GNTR"/>
    <property type="match status" value="1"/>
</dbReference>
<sequence>MLKEKIETLPPDAKLDGRPNLCRELDTTRTTLDKAMAELVYEGLLYSVKGSGTYVAGVRNGVEVAVKEKLENWGIIVPNVMDRIYYSLVRGVENEAQKDDVNIILCNSDGKAGKQEQYIKRLIASGVTGFIIVPVIARGIQENYELYSQLLEAKIPFVFCNRSVEGISAPVVTSNDYYGAYIATRHLIARGYRHIAFVAREKYKTSIDRCQGYLSALIENGLEVERKLISIEEKEKGELYGYNTMKRLLVEQPQLDAVFCFNDRIAQGVCQAIKEAGRQVSDDIGIIGYDDTELCMEMEPKLSTVSYKSIEIGEKAARILRKMINQEPLSDFEFYLFQPNIVERDSCLGKKRESTEISRKDEIGNEE</sequence>
<name>G5IBD3_9FIRM</name>
<keyword evidence="1" id="KW-0805">Transcription regulation</keyword>
<evidence type="ECO:0000256" key="2">
    <source>
        <dbReference type="ARBA" id="ARBA00023125"/>
    </source>
</evidence>
<dbReference type="Proteomes" id="UP000005384">
    <property type="component" value="Unassembled WGS sequence"/>
</dbReference>
<dbReference type="Pfam" id="PF13377">
    <property type="entry name" value="Peripla_BP_3"/>
    <property type="match status" value="1"/>
</dbReference>
<evidence type="ECO:0000313" key="6">
    <source>
        <dbReference type="Proteomes" id="UP000005384"/>
    </source>
</evidence>
<evidence type="ECO:0000256" key="1">
    <source>
        <dbReference type="ARBA" id="ARBA00023015"/>
    </source>
</evidence>
<dbReference type="PATRIC" id="fig|742737.3.peg.852"/>
<evidence type="ECO:0000313" key="5">
    <source>
        <dbReference type="EMBL" id="EHI61240.1"/>
    </source>
</evidence>
<keyword evidence="3" id="KW-0804">Transcription</keyword>
<dbReference type="GO" id="GO:0000976">
    <property type="term" value="F:transcription cis-regulatory region binding"/>
    <property type="evidence" value="ECO:0007669"/>
    <property type="project" value="TreeGrafter"/>
</dbReference>
<dbReference type="SUPFAM" id="SSF53822">
    <property type="entry name" value="Periplasmic binding protein-like I"/>
    <property type="match status" value="1"/>
</dbReference>
<dbReference type="HOGENOM" id="CLU_037628_15_0_9"/>
<dbReference type="CDD" id="cd06267">
    <property type="entry name" value="PBP1_LacI_sugar_binding-like"/>
    <property type="match status" value="1"/>
</dbReference>
<gene>
    <name evidence="5" type="ORF">HMPREF9473_00855</name>
</gene>